<comment type="caution">
    <text evidence="8">The sequence shown here is derived from an EMBL/GenBank/DDBJ whole genome shotgun (WGS) entry which is preliminary data.</text>
</comment>
<feature type="transmembrane region" description="Helical" evidence="6">
    <location>
        <begin position="84"/>
        <end position="106"/>
    </location>
</feature>
<keyword evidence="4 6" id="KW-0472">Membrane</keyword>
<dbReference type="InterPro" id="IPR051788">
    <property type="entry name" value="MFS_Transporter"/>
</dbReference>
<feature type="transmembrane region" description="Helical" evidence="6">
    <location>
        <begin position="44"/>
        <end position="64"/>
    </location>
</feature>
<feature type="transmembrane region" description="Helical" evidence="6">
    <location>
        <begin position="141"/>
        <end position="159"/>
    </location>
</feature>
<evidence type="ECO:0000256" key="3">
    <source>
        <dbReference type="ARBA" id="ARBA00022989"/>
    </source>
</evidence>
<comment type="subcellular location">
    <subcellularLocation>
        <location evidence="1">Cell membrane</location>
        <topology evidence="1">Multi-pass membrane protein</topology>
    </subcellularLocation>
</comment>
<dbReference type="OrthoDB" id="9809599at2"/>
<evidence type="ECO:0000256" key="4">
    <source>
        <dbReference type="ARBA" id="ARBA00023136"/>
    </source>
</evidence>
<dbReference type="RefSeq" id="WP_146951498.1">
    <property type="nucleotide sequence ID" value="NZ_BAABBJ010000005.1"/>
</dbReference>
<dbReference type="GO" id="GO:0005886">
    <property type="term" value="C:plasma membrane"/>
    <property type="evidence" value="ECO:0007669"/>
    <property type="project" value="UniProtKB-SubCell"/>
</dbReference>
<feature type="transmembrane region" description="Helical" evidence="6">
    <location>
        <begin position="307"/>
        <end position="328"/>
    </location>
</feature>
<feature type="transmembrane region" description="Helical" evidence="6">
    <location>
        <begin position="389"/>
        <end position="411"/>
    </location>
</feature>
<dbReference type="EMBL" id="BKAL01000001">
    <property type="protein sequence ID" value="GEP67764.1"/>
    <property type="molecule type" value="Genomic_DNA"/>
</dbReference>
<feature type="transmembrane region" description="Helical" evidence="6">
    <location>
        <begin position="269"/>
        <end position="287"/>
    </location>
</feature>
<dbReference type="GO" id="GO:0022857">
    <property type="term" value="F:transmembrane transporter activity"/>
    <property type="evidence" value="ECO:0007669"/>
    <property type="project" value="InterPro"/>
</dbReference>
<dbReference type="InterPro" id="IPR036259">
    <property type="entry name" value="MFS_trans_sf"/>
</dbReference>
<keyword evidence="9" id="KW-1185">Reference proteome</keyword>
<organism evidence="8 9">
    <name type="scientific">Cellulomonas soli</name>
    <dbReference type="NCBI Taxonomy" id="931535"/>
    <lineage>
        <taxon>Bacteria</taxon>
        <taxon>Bacillati</taxon>
        <taxon>Actinomycetota</taxon>
        <taxon>Actinomycetes</taxon>
        <taxon>Micrococcales</taxon>
        <taxon>Cellulomonadaceae</taxon>
        <taxon>Cellulomonas</taxon>
    </lineage>
</organism>
<dbReference type="Proteomes" id="UP000321798">
    <property type="component" value="Unassembled WGS sequence"/>
</dbReference>
<reference evidence="8 9" key="1">
    <citation type="submission" date="2019-07" db="EMBL/GenBank/DDBJ databases">
        <title>Whole genome shotgun sequence of Cellulomonas soli NBRC 109434.</title>
        <authorList>
            <person name="Hosoyama A."/>
            <person name="Uohara A."/>
            <person name="Ohji S."/>
            <person name="Ichikawa N."/>
        </authorList>
    </citation>
    <scope>NUCLEOTIDE SEQUENCE [LARGE SCALE GENOMIC DNA]</scope>
    <source>
        <strain evidence="8 9">NBRC 109434</strain>
    </source>
</reference>
<proteinExistence type="predicted"/>
<dbReference type="Gene3D" id="1.20.1250.20">
    <property type="entry name" value="MFS general substrate transporter like domains"/>
    <property type="match status" value="2"/>
</dbReference>
<protein>
    <submittedName>
        <fullName evidence="8">MFS transporter</fullName>
    </submittedName>
</protein>
<dbReference type="InterPro" id="IPR020846">
    <property type="entry name" value="MFS_dom"/>
</dbReference>
<dbReference type="SUPFAM" id="SSF103473">
    <property type="entry name" value="MFS general substrate transporter"/>
    <property type="match status" value="1"/>
</dbReference>
<dbReference type="PROSITE" id="PS50850">
    <property type="entry name" value="MFS"/>
    <property type="match status" value="1"/>
</dbReference>
<evidence type="ECO:0000259" key="7">
    <source>
        <dbReference type="PROSITE" id="PS50850"/>
    </source>
</evidence>
<accession>A0A512P986</accession>
<keyword evidence="3 6" id="KW-1133">Transmembrane helix</keyword>
<evidence type="ECO:0000256" key="5">
    <source>
        <dbReference type="SAM" id="MobiDB-lite"/>
    </source>
</evidence>
<keyword evidence="2 6" id="KW-0812">Transmembrane</keyword>
<dbReference type="PANTHER" id="PTHR23514">
    <property type="entry name" value="BYPASS OF STOP CODON PROTEIN 6"/>
    <property type="match status" value="1"/>
</dbReference>
<dbReference type="CDD" id="cd17393">
    <property type="entry name" value="MFS_MosC_like"/>
    <property type="match status" value="1"/>
</dbReference>
<dbReference type="Pfam" id="PF07690">
    <property type="entry name" value="MFS_1"/>
    <property type="match status" value="1"/>
</dbReference>
<feature type="transmembrane region" description="Helical" evidence="6">
    <location>
        <begin position="180"/>
        <end position="199"/>
    </location>
</feature>
<name>A0A512P986_9CELL</name>
<evidence type="ECO:0000256" key="2">
    <source>
        <dbReference type="ARBA" id="ARBA00022692"/>
    </source>
</evidence>
<evidence type="ECO:0000313" key="9">
    <source>
        <dbReference type="Proteomes" id="UP000321798"/>
    </source>
</evidence>
<feature type="transmembrane region" description="Helical" evidence="6">
    <location>
        <begin position="340"/>
        <end position="369"/>
    </location>
</feature>
<feature type="transmembrane region" description="Helical" evidence="6">
    <location>
        <begin position="423"/>
        <end position="442"/>
    </location>
</feature>
<feature type="domain" description="Major facilitator superfamily (MFS) profile" evidence="7">
    <location>
        <begin position="48"/>
        <end position="446"/>
    </location>
</feature>
<dbReference type="AlphaFoldDB" id="A0A512P986"/>
<evidence type="ECO:0000313" key="8">
    <source>
        <dbReference type="EMBL" id="GEP67764.1"/>
    </source>
</evidence>
<gene>
    <name evidence="8" type="ORF">CSO01_04790</name>
</gene>
<feature type="region of interest" description="Disordered" evidence="5">
    <location>
        <begin position="1"/>
        <end position="38"/>
    </location>
</feature>
<evidence type="ECO:0000256" key="6">
    <source>
        <dbReference type="SAM" id="Phobius"/>
    </source>
</evidence>
<dbReference type="InterPro" id="IPR011701">
    <property type="entry name" value="MFS"/>
</dbReference>
<feature type="transmembrane region" description="Helical" evidence="6">
    <location>
        <begin position="118"/>
        <end position="135"/>
    </location>
</feature>
<sequence length="454" mass="45646">MTTPRDPDARTSPGPTPTHLDGPPADPTSGTSAPRVAPEAVGRAVRHASTAVFVVFVLNGFNFASWASRMPAIRDGLGFSPQKMGLLLLVASVGSLLALPLSGLVVERLGARRTVMSFAVLNAGGLVVASVGVAVDQVAVVALGLGLFGVGTGVWDAAMNLEGAAVEQRLGRTVMPRYHAGFSFGTMAAAGIAALVAAAHVPVVVHLPVAVTLSTIGVFLAVRAFLPAGDEHAASGAGVAAEGTDTSADPSTAAPRGARGALAAWRESRTLLIGLVVLAAALTEGAANDWVSLAVVDGFGTSHAVGAIGFGVFVTAMTAMRLFGTVLLDRFGRVTVLRLTAGLALVGLLVFCLVGPLWVALVGVVLWGAGAALGFPVGMSAAADDPLRAAARVSVVSTIGYSAFLAGPPLLGLLADKIGYRNALLAIAVPIVLGLLVTNAAAPLRRPDPAPEAG</sequence>
<evidence type="ECO:0000256" key="1">
    <source>
        <dbReference type="ARBA" id="ARBA00004651"/>
    </source>
</evidence>
<dbReference type="PANTHER" id="PTHR23514:SF13">
    <property type="entry name" value="INNER MEMBRANE PROTEIN YBJJ"/>
    <property type="match status" value="1"/>
</dbReference>
<feature type="transmembrane region" description="Helical" evidence="6">
    <location>
        <begin position="205"/>
        <end position="226"/>
    </location>
</feature>